<reference evidence="2" key="1">
    <citation type="submission" date="2022-01" db="EMBL/GenBank/DDBJ databases">
        <title>Comparative genomics reveals a dynamic genome evolution in the ectomycorrhizal milk-cap (Lactarius) mushrooms.</title>
        <authorList>
            <consortium name="DOE Joint Genome Institute"/>
            <person name="Lebreton A."/>
            <person name="Tang N."/>
            <person name="Kuo A."/>
            <person name="LaButti K."/>
            <person name="Drula E."/>
            <person name="Barry K."/>
            <person name="Clum A."/>
            <person name="Lipzen A."/>
            <person name="Mousain D."/>
            <person name="Ng V."/>
            <person name="Wang R."/>
            <person name="Wang X."/>
            <person name="Dai Y."/>
            <person name="Henrissat B."/>
            <person name="Grigoriev I.V."/>
            <person name="Guerin-Laguette A."/>
            <person name="Yu F."/>
            <person name="Martin F.M."/>
        </authorList>
    </citation>
    <scope>NUCLEOTIDE SEQUENCE</scope>
    <source>
        <strain evidence="2">QP</strain>
    </source>
</reference>
<name>A0AAD4L644_9AGAM</name>
<dbReference type="PRINTS" id="PR00348">
    <property type="entry name" value="UBIQUITIN"/>
</dbReference>
<dbReference type="InterPro" id="IPR019956">
    <property type="entry name" value="Ubiquitin_dom"/>
</dbReference>
<dbReference type="AlphaFoldDB" id="A0AAD4L644"/>
<accession>A0AAD4L644</accession>
<dbReference type="InterPro" id="IPR000626">
    <property type="entry name" value="Ubiquitin-like_dom"/>
</dbReference>
<protein>
    <recommendedName>
        <fullName evidence="1">Ubiquitin-like domain-containing protein</fullName>
    </recommendedName>
</protein>
<feature type="domain" description="Ubiquitin-like" evidence="1">
    <location>
        <begin position="33"/>
        <end position="70"/>
    </location>
</feature>
<organism evidence="2 3">
    <name type="scientific">Lactarius akahatsu</name>
    <dbReference type="NCBI Taxonomy" id="416441"/>
    <lineage>
        <taxon>Eukaryota</taxon>
        <taxon>Fungi</taxon>
        <taxon>Dikarya</taxon>
        <taxon>Basidiomycota</taxon>
        <taxon>Agaricomycotina</taxon>
        <taxon>Agaricomycetes</taxon>
        <taxon>Russulales</taxon>
        <taxon>Russulaceae</taxon>
        <taxon>Lactarius</taxon>
    </lineage>
</organism>
<proteinExistence type="predicted"/>
<dbReference type="Gene3D" id="3.10.20.90">
    <property type="entry name" value="Phosphatidylinositol 3-kinase Catalytic Subunit, Chain A, domain 1"/>
    <property type="match status" value="1"/>
</dbReference>
<dbReference type="InterPro" id="IPR050158">
    <property type="entry name" value="Ubiquitin_ubiquitin-like"/>
</dbReference>
<sequence length="99" mass="10925">MLKCVIQKTEGLPPAGAPHMPMIFLHVIVILVDQQRLIFGGRQLEDASTLSSNGIQEEDVIHLVLRLRGGAAPEALANALVYHEWDGDTASHFFTGMYR</sequence>
<dbReference type="PROSITE" id="PS50053">
    <property type="entry name" value="UBIQUITIN_2"/>
    <property type="match status" value="1"/>
</dbReference>
<evidence type="ECO:0000313" key="3">
    <source>
        <dbReference type="Proteomes" id="UP001201163"/>
    </source>
</evidence>
<evidence type="ECO:0000259" key="1">
    <source>
        <dbReference type="PROSITE" id="PS50053"/>
    </source>
</evidence>
<keyword evidence="3" id="KW-1185">Reference proteome</keyword>
<gene>
    <name evidence="2" type="ORF">EDB92DRAFT_1896160</name>
</gene>
<comment type="caution">
    <text evidence="2">The sequence shown here is derived from an EMBL/GenBank/DDBJ whole genome shotgun (WGS) entry which is preliminary data.</text>
</comment>
<dbReference type="InterPro" id="IPR029071">
    <property type="entry name" value="Ubiquitin-like_domsf"/>
</dbReference>
<dbReference type="PANTHER" id="PTHR10666">
    <property type="entry name" value="UBIQUITIN"/>
    <property type="match status" value="1"/>
</dbReference>
<dbReference type="EMBL" id="JAKELL010000109">
    <property type="protein sequence ID" value="KAH8981880.1"/>
    <property type="molecule type" value="Genomic_DNA"/>
</dbReference>
<dbReference type="Pfam" id="PF00240">
    <property type="entry name" value="ubiquitin"/>
    <property type="match status" value="1"/>
</dbReference>
<dbReference type="SUPFAM" id="SSF54236">
    <property type="entry name" value="Ubiquitin-like"/>
    <property type="match status" value="1"/>
</dbReference>
<evidence type="ECO:0000313" key="2">
    <source>
        <dbReference type="EMBL" id="KAH8981880.1"/>
    </source>
</evidence>
<dbReference type="Proteomes" id="UP001201163">
    <property type="component" value="Unassembled WGS sequence"/>
</dbReference>